<dbReference type="Proteomes" id="UP001215280">
    <property type="component" value="Unassembled WGS sequence"/>
</dbReference>
<dbReference type="InterPro" id="IPR050092">
    <property type="entry name" value="RNase_H"/>
</dbReference>
<evidence type="ECO:0000256" key="4">
    <source>
        <dbReference type="ARBA" id="ARBA00022722"/>
    </source>
</evidence>
<keyword evidence="11" id="KW-1185">Reference proteome</keyword>
<comment type="similarity">
    <text evidence="2">Belongs to the RNase H family.</text>
</comment>
<evidence type="ECO:0000256" key="5">
    <source>
        <dbReference type="ARBA" id="ARBA00022723"/>
    </source>
</evidence>
<dbReference type="PROSITE" id="PS50879">
    <property type="entry name" value="RNASE_H_1"/>
    <property type="match status" value="1"/>
</dbReference>
<dbReference type="InterPro" id="IPR012337">
    <property type="entry name" value="RNaseH-like_sf"/>
</dbReference>
<comment type="catalytic activity">
    <reaction evidence="1">
        <text>Endonucleolytic cleavage to 5'-phosphomonoester.</text>
        <dbReference type="EC" id="3.1.26.4"/>
    </reaction>
</comment>
<dbReference type="GO" id="GO:0046872">
    <property type="term" value="F:metal ion binding"/>
    <property type="evidence" value="ECO:0007669"/>
    <property type="project" value="UniProtKB-KW"/>
</dbReference>
<keyword evidence="5" id="KW-0479">Metal-binding</keyword>
<feature type="region of interest" description="Disordered" evidence="8">
    <location>
        <begin position="395"/>
        <end position="414"/>
    </location>
</feature>
<organism evidence="10 11">
    <name type="scientific">Mycena maculata</name>
    <dbReference type="NCBI Taxonomy" id="230809"/>
    <lineage>
        <taxon>Eukaryota</taxon>
        <taxon>Fungi</taxon>
        <taxon>Dikarya</taxon>
        <taxon>Basidiomycota</taxon>
        <taxon>Agaricomycotina</taxon>
        <taxon>Agaricomycetes</taxon>
        <taxon>Agaricomycetidae</taxon>
        <taxon>Agaricales</taxon>
        <taxon>Marasmiineae</taxon>
        <taxon>Mycenaceae</taxon>
        <taxon>Mycena</taxon>
    </lineage>
</organism>
<dbReference type="PANTHER" id="PTHR10642:SF26">
    <property type="entry name" value="RIBONUCLEASE H1"/>
    <property type="match status" value="1"/>
</dbReference>
<dbReference type="GO" id="GO:0003676">
    <property type="term" value="F:nucleic acid binding"/>
    <property type="evidence" value="ECO:0007669"/>
    <property type="project" value="InterPro"/>
</dbReference>
<evidence type="ECO:0000313" key="11">
    <source>
        <dbReference type="Proteomes" id="UP001215280"/>
    </source>
</evidence>
<evidence type="ECO:0000256" key="1">
    <source>
        <dbReference type="ARBA" id="ARBA00000077"/>
    </source>
</evidence>
<evidence type="ECO:0000313" key="10">
    <source>
        <dbReference type="EMBL" id="KAJ7736386.1"/>
    </source>
</evidence>
<name>A0AAD7MWS6_9AGAR</name>
<dbReference type="Gene3D" id="3.30.420.10">
    <property type="entry name" value="Ribonuclease H-like superfamily/Ribonuclease H"/>
    <property type="match status" value="1"/>
</dbReference>
<keyword evidence="7" id="KW-0378">Hydrolase</keyword>
<evidence type="ECO:0000256" key="6">
    <source>
        <dbReference type="ARBA" id="ARBA00022759"/>
    </source>
</evidence>
<evidence type="ECO:0000256" key="2">
    <source>
        <dbReference type="ARBA" id="ARBA00005300"/>
    </source>
</evidence>
<keyword evidence="6" id="KW-0255">Endonuclease</keyword>
<feature type="region of interest" description="Disordered" evidence="8">
    <location>
        <begin position="62"/>
        <end position="84"/>
    </location>
</feature>
<dbReference type="AlphaFoldDB" id="A0AAD7MWS6"/>
<dbReference type="GO" id="GO:0043137">
    <property type="term" value="P:DNA replication, removal of RNA primer"/>
    <property type="evidence" value="ECO:0007669"/>
    <property type="project" value="TreeGrafter"/>
</dbReference>
<dbReference type="GO" id="GO:0004523">
    <property type="term" value="F:RNA-DNA hybrid ribonuclease activity"/>
    <property type="evidence" value="ECO:0007669"/>
    <property type="project" value="UniProtKB-EC"/>
</dbReference>
<dbReference type="EC" id="3.1.26.4" evidence="3"/>
<evidence type="ECO:0000256" key="8">
    <source>
        <dbReference type="SAM" id="MobiDB-lite"/>
    </source>
</evidence>
<proteinExistence type="inferred from homology"/>
<sequence>MLESLPRKWNPLRPQPEDYEDDDFEANKADAAANTDDRTITFDTRITQPTLNDTIRIFVENGATGTMNPPNTQMEPESDEEPNVVYTDGSALENGSEKARAGAGIFYGTDDVRNMSIKVPKHLAPSNQVAEVLAAKEAAEYAPLDIPLTIYTDSKYTLEGLTKNLTKLEDEGYTAPNSELLRTAAARMRQRKARTSFKWVKGHSGIAGNEGADRLADRGARKRREDDIDMRIPNNLVVHGAKFSMMTQSLAYKIIRQRRMKRPAYQAALKRRATVRNLALAKNAAADPDGNLPPQSKIWASVRHKDFPRNIRYFLWMLIHDGYKALACGYPPLLTKRLLGSFDPEGSPSTRAEFGYTPKGKAFTKCPFFAWIYPGVGIDGAHPYHCPRSTPPSHTFTPSVNATRMPSYPRRERSVKARPPIKEHLIIAFLRDEYTIDVEFQQLIKKGKKMQQELPGNTLLELYLTLPEPTEDNNGAGPLRRKALRLLQNTTLPYDPTQALILCSSRLYPEQLRYFTSTPALLVRHETDILARNDVVNGGCLKDGFQPGYKLHRAKFKVTSLTRSTHTRSVPRVFMYYHNFHQPREIQENETECPNLVREHGVIREIRQNNERLADQHDLSVSEVGAGWIGGRRHLQIPFTFTGTAWSFLRKSQGFHTSIANLQPTYSSKAHSYS</sequence>
<protein>
    <recommendedName>
        <fullName evidence="3">ribonuclease H</fullName>
        <ecNumber evidence="3">3.1.26.4</ecNumber>
    </recommendedName>
</protein>
<feature type="compositionally biased region" description="Polar residues" evidence="8">
    <location>
        <begin position="63"/>
        <end position="75"/>
    </location>
</feature>
<dbReference type="SUPFAM" id="SSF53098">
    <property type="entry name" value="Ribonuclease H-like"/>
    <property type="match status" value="1"/>
</dbReference>
<feature type="compositionally biased region" description="Polar residues" evidence="8">
    <location>
        <begin position="395"/>
        <end position="404"/>
    </location>
</feature>
<keyword evidence="4" id="KW-0540">Nuclease</keyword>
<dbReference type="InterPro" id="IPR002156">
    <property type="entry name" value="RNaseH_domain"/>
</dbReference>
<evidence type="ECO:0000256" key="7">
    <source>
        <dbReference type="ARBA" id="ARBA00022801"/>
    </source>
</evidence>
<feature type="region of interest" description="Disordered" evidence="8">
    <location>
        <begin position="1"/>
        <end position="22"/>
    </location>
</feature>
<evidence type="ECO:0000259" key="9">
    <source>
        <dbReference type="PROSITE" id="PS50879"/>
    </source>
</evidence>
<dbReference type="EMBL" id="JARJLG010000149">
    <property type="protein sequence ID" value="KAJ7736386.1"/>
    <property type="molecule type" value="Genomic_DNA"/>
</dbReference>
<dbReference type="Pfam" id="PF00075">
    <property type="entry name" value="RNase_H"/>
    <property type="match status" value="1"/>
</dbReference>
<dbReference type="CDD" id="cd09280">
    <property type="entry name" value="RNase_HI_eukaryote_like"/>
    <property type="match status" value="1"/>
</dbReference>
<comment type="caution">
    <text evidence="10">The sequence shown here is derived from an EMBL/GenBank/DDBJ whole genome shotgun (WGS) entry which is preliminary data.</text>
</comment>
<gene>
    <name evidence="10" type="ORF">DFH07DRAFT_986186</name>
</gene>
<dbReference type="PANTHER" id="PTHR10642">
    <property type="entry name" value="RIBONUCLEASE H1"/>
    <property type="match status" value="1"/>
</dbReference>
<dbReference type="InterPro" id="IPR036397">
    <property type="entry name" value="RNaseH_sf"/>
</dbReference>
<evidence type="ECO:0000256" key="3">
    <source>
        <dbReference type="ARBA" id="ARBA00012180"/>
    </source>
</evidence>
<reference evidence="10" key="1">
    <citation type="submission" date="2023-03" db="EMBL/GenBank/DDBJ databases">
        <title>Massive genome expansion in bonnet fungi (Mycena s.s.) driven by repeated elements and novel gene families across ecological guilds.</title>
        <authorList>
            <consortium name="Lawrence Berkeley National Laboratory"/>
            <person name="Harder C.B."/>
            <person name="Miyauchi S."/>
            <person name="Viragh M."/>
            <person name="Kuo A."/>
            <person name="Thoen E."/>
            <person name="Andreopoulos B."/>
            <person name="Lu D."/>
            <person name="Skrede I."/>
            <person name="Drula E."/>
            <person name="Henrissat B."/>
            <person name="Morin E."/>
            <person name="Kohler A."/>
            <person name="Barry K."/>
            <person name="LaButti K."/>
            <person name="Morin E."/>
            <person name="Salamov A."/>
            <person name="Lipzen A."/>
            <person name="Mereny Z."/>
            <person name="Hegedus B."/>
            <person name="Baldrian P."/>
            <person name="Stursova M."/>
            <person name="Weitz H."/>
            <person name="Taylor A."/>
            <person name="Grigoriev I.V."/>
            <person name="Nagy L.G."/>
            <person name="Martin F."/>
            <person name="Kauserud H."/>
        </authorList>
    </citation>
    <scope>NUCLEOTIDE SEQUENCE</scope>
    <source>
        <strain evidence="10">CBHHK188m</strain>
    </source>
</reference>
<feature type="domain" description="RNase H type-1" evidence="9">
    <location>
        <begin position="79"/>
        <end position="221"/>
    </location>
</feature>
<accession>A0AAD7MWS6</accession>